<feature type="domain" description="Astrotactin-1/2 N-terminal" evidence="1">
    <location>
        <begin position="149"/>
        <end position="225"/>
    </location>
</feature>
<dbReference type="Pfam" id="PF19441">
    <property type="entry name" value="ASTN_1_2_N"/>
    <property type="match status" value="1"/>
</dbReference>
<organism evidence="2 3">
    <name type="scientific">Eptatretus burgeri</name>
    <name type="common">Inshore hagfish</name>
    <dbReference type="NCBI Taxonomy" id="7764"/>
    <lineage>
        <taxon>Eukaryota</taxon>
        <taxon>Metazoa</taxon>
        <taxon>Chordata</taxon>
        <taxon>Craniata</taxon>
        <taxon>Vertebrata</taxon>
        <taxon>Cyclostomata</taxon>
        <taxon>Myxini</taxon>
        <taxon>Myxiniformes</taxon>
        <taxon>Myxinidae</taxon>
        <taxon>Eptatretinae</taxon>
        <taxon>Eptatretus</taxon>
    </lineage>
</organism>
<name>A0A8C4QRA7_EPTBU</name>
<evidence type="ECO:0000313" key="3">
    <source>
        <dbReference type="Proteomes" id="UP000694388"/>
    </source>
</evidence>
<dbReference type="PANTHER" id="PTHR16592:SF9">
    <property type="entry name" value="ASTROTACTIN-1-LIKE"/>
    <property type="match status" value="1"/>
</dbReference>
<dbReference type="GO" id="GO:0001764">
    <property type="term" value="P:neuron migration"/>
    <property type="evidence" value="ECO:0007669"/>
    <property type="project" value="InterPro"/>
</dbReference>
<reference evidence="2" key="2">
    <citation type="submission" date="2025-09" db="UniProtKB">
        <authorList>
            <consortium name="Ensembl"/>
        </authorList>
    </citation>
    <scope>IDENTIFICATION</scope>
</reference>
<dbReference type="Ensembl" id="ENSEBUT00000019900.1">
    <property type="protein sequence ID" value="ENSEBUP00000019324.1"/>
    <property type="gene ID" value="ENSEBUG00000012033.1"/>
</dbReference>
<dbReference type="PANTHER" id="PTHR16592">
    <property type="entry name" value="ASTROTACTIN-1-LIKE"/>
    <property type="match status" value="1"/>
</dbReference>
<evidence type="ECO:0000313" key="2">
    <source>
        <dbReference type="Ensembl" id="ENSEBUP00000019324.1"/>
    </source>
</evidence>
<keyword evidence="3" id="KW-1185">Reference proteome</keyword>
<reference evidence="2" key="1">
    <citation type="submission" date="2025-08" db="UniProtKB">
        <authorList>
            <consortium name="Ensembl"/>
        </authorList>
    </citation>
    <scope>IDENTIFICATION</scope>
</reference>
<sequence length="273" mass="29890">MRFSPIIPVLLSSNGSICTRSLEINLWSSFIDQVFRPMTEMHFCFASRNSGLMGFPRCVTLLGLFLWLPGGKVYGDGADMSVGNCQRRTVTVSVPAAAIRQNAARRPDPESDKTPLGEALSISLRSDFPGELAIVDDLRSTDLPYFVIEVSGPSEEVGRVGWRQAWLANGTFYFHMRDRAAPDDDSLHLAPPAFWPTEHPTTPPGQSQNYVLRVSVMVRNANTSFNVQQTFVLPSYISCAAYGCIILWGHGCATNAVPSITSTLVLISLTSEG</sequence>
<protein>
    <recommendedName>
        <fullName evidence="1">Astrotactin-1/2 N-terminal domain-containing protein</fullName>
    </recommendedName>
</protein>
<dbReference type="InterPro" id="IPR045575">
    <property type="entry name" value="ASTN_1_2_N"/>
</dbReference>
<accession>A0A8C4QRA7</accession>
<proteinExistence type="predicted"/>
<dbReference type="InterPro" id="IPR026995">
    <property type="entry name" value="Astrotactin"/>
</dbReference>
<dbReference type="Proteomes" id="UP000694388">
    <property type="component" value="Unplaced"/>
</dbReference>
<evidence type="ECO:0000259" key="1">
    <source>
        <dbReference type="Pfam" id="PF19441"/>
    </source>
</evidence>
<dbReference type="AlphaFoldDB" id="A0A8C4QRA7"/>